<dbReference type="Proteomes" id="UP000613401">
    <property type="component" value="Unassembled WGS sequence"/>
</dbReference>
<reference evidence="2" key="1">
    <citation type="journal article" date="2020" name="Phytopathology">
        <title>Genome sequence and comparative analysis of Colletotrichum gloeosporioides isolated from Liriodendron leaves.</title>
        <authorList>
            <person name="Fu F.F."/>
            <person name="Hao Z."/>
            <person name="Wang P."/>
            <person name="Lu Y."/>
            <person name="Xue L.J."/>
            <person name="Wei G."/>
            <person name="Tian Y."/>
            <person name="Baishi H."/>
            <person name="Xu H."/>
            <person name="Shi J."/>
            <person name="Cheng T."/>
            <person name="Wang G."/>
            <person name="Yi Y."/>
            <person name="Chen J."/>
        </authorList>
    </citation>
    <scope>NUCLEOTIDE SEQUENCE</scope>
    <source>
        <strain evidence="2">Lc1</strain>
    </source>
</reference>
<name>A0A8H4FQL1_COLGL</name>
<dbReference type="InterPro" id="IPR051678">
    <property type="entry name" value="AGP_Transferase"/>
</dbReference>
<dbReference type="PANTHER" id="PTHR21310">
    <property type="entry name" value="AMINOGLYCOSIDE PHOSPHOTRANSFERASE-RELATED-RELATED"/>
    <property type="match status" value="1"/>
</dbReference>
<dbReference type="InterPro" id="IPR011009">
    <property type="entry name" value="Kinase-like_dom_sf"/>
</dbReference>
<dbReference type="EMBL" id="WVTB01000010">
    <property type="protein sequence ID" value="KAF3810782.1"/>
    <property type="molecule type" value="Genomic_DNA"/>
</dbReference>
<reference evidence="2" key="2">
    <citation type="submission" date="2020-03" db="EMBL/GenBank/DDBJ databases">
        <authorList>
            <person name="Fu F.-F."/>
            <person name="Chen J."/>
        </authorList>
    </citation>
    <scope>NUCLEOTIDE SEQUENCE</scope>
    <source>
        <strain evidence="2">Lc1</strain>
    </source>
</reference>
<dbReference type="GeneID" id="69013838"/>
<comment type="caution">
    <text evidence="2">The sequence shown here is derived from an EMBL/GenBank/DDBJ whole genome shotgun (WGS) entry which is preliminary data.</text>
</comment>
<sequence length="378" mass="42289">MTTAIDVGADETRKVAAFLARCGLSAEETVPRMHEFARGLFPACEVVVAPFQGYCSYTLLLVPLGEDGEERRDSGCEVGDERLVQFRPRKHGIDVGMCGEARKILGAAVGVPVVEELGVVEGELVGYVVERVGGVSLTELRRGDGDDGLRVERRRRVVKDLAGMFADSWRGRRGAAAVVKGKIGGSLRWRLDVMAKGLPGELRGVVRRVMREMDDVEGVGWVVTHGDLVSDNIMVKDDGGVVGLIDWAEAEWLPFGVGMYGLEEVLGEDVIIDEETGRSRFEYYPEARELRDLFWEEVGRAVGDEDVLKRAKWAQVLGVLLWRGIAFDDGDLGRVVDESDWWDLQRLRTWLFDERGLGMKERWWERAWRGVMELMSCL</sequence>
<organism evidence="2 3">
    <name type="scientific">Colletotrichum gloeosporioides</name>
    <name type="common">Anthracnose fungus</name>
    <name type="synonym">Glomerella cingulata</name>
    <dbReference type="NCBI Taxonomy" id="474922"/>
    <lineage>
        <taxon>Eukaryota</taxon>
        <taxon>Fungi</taxon>
        <taxon>Dikarya</taxon>
        <taxon>Ascomycota</taxon>
        <taxon>Pezizomycotina</taxon>
        <taxon>Sordariomycetes</taxon>
        <taxon>Hypocreomycetidae</taxon>
        <taxon>Glomerellales</taxon>
        <taxon>Glomerellaceae</taxon>
        <taxon>Colletotrichum</taxon>
        <taxon>Colletotrichum gloeosporioides species complex</taxon>
    </lineage>
</organism>
<dbReference type="InterPro" id="IPR002575">
    <property type="entry name" value="Aminoglycoside_PTrfase"/>
</dbReference>
<dbReference type="RefSeq" id="XP_045269941.1">
    <property type="nucleotide sequence ID" value="XM_045406689.1"/>
</dbReference>
<proteinExistence type="predicted"/>
<dbReference type="Gene3D" id="3.90.1200.10">
    <property type="match status" value="1"/>
</dbReference>
<dbReference type="SUPFAM" id="SSF56112">
    <property type="entry name" value="Protein kinase-like (PK-like)"/>
    <property type="match status" value="1"/>
</dbReference>
<evidence type="ECO:0000313" key="3">
    <source>
        <dbReference type="Proteomes" id="UP000613401"/>
    </source>
</evidence>
<keyword evidence="3" id="KW-1185">Reference proteome</keyword>
<gene>
    <name evidence="2" type="ORF">GCG54_00006690</name>
</gene>
<dbReference type="PANTHER" id="PTHR21310:SF59">
    <property type="entry name" value="AMINOGLYCOSIDE PHOSPHOTRANSFERASE DOMAIN-CONTAINING PROTEIN"/>
    <property type="match status" value="1"/>
</dbReference>
<accession>A0A8H4FQL1</accession>
<protein>
    <recommendedName>
        <fullName evidence="1">Aminoglycoside phosphotransferase domain-containing protein</fullName>
    </recommendedName>
</protein>
<evidence type="ECO:0000259" key="1">
    <source>
        <dbReference type="Pfam" id="PF01636"/>
    </source>
</evidence>
<dbReference type="Pfam" id="PF01636">
    <property type="entry name" value="APH"/>
    <property type="match status" value="1"/>
</dbReference>
<feature type="domain" description="Aminoglycoside phosphotransferase" evidence="1">
    <location>
        <begin position="219"/>
        <end position="252"/>
    </location>
</feature>
<dbReference type="AlphaFoldDB" id="A0A8H4FQL1"/>
<evidence type="ECO:0000313" key="2">
    <source>
        <dbReference type="EMBL" id="KAF3810782.1"/>
    </source>
</evidence>